<accession>A0A964BP69</accession>
<name>A0A964BP69_9CYAN</name>
<evidence type="ECO:0000313" key="4">
    <source>
        <dbReference type="Proteomes" id="UP000729733"/>
    </source>
</evidence>
<evidence type="ECO:0000256" key="1">
    <source>
        <dbReference type="SAM" id="SignalP"/>
    </source>
</evidence>
<dbReference type="Pfam" id="PF05860">
    <property type="entry name" value="TPS"/>
    <property type="match status" value="1"/>
</dbReference>
<feature type="chain" id="PRO_5038109912" evidence="1">
    <location>
        <begin position="25"/>
        <end position="860"/>
    </location>
</feature>
<gene>
    <name evidence="3" type="ORF">I4641_01330</name>
</gene>
<dbReference type="Proteomes" id="UP000729733">
    <property type="component" value="Unassembled WGS sequence"/>
</dbReference>
<dbReference type="NCBIfam" id="TIGR01901">
    <property type="entry name" value="adhes_NPXG"/>
    <property type="match status" value="1"/>
</dbReference>
<evidence type="ECO:0000259" key="2">
    <source>
        <dbReference type="SMART" id="SM00912"/>
    </source>
</evidence>
<dbReference type="RefSeq" id="WP_229638623.1">
    <property type="nucleotide sequence ID" value="NZ_JADWDC010000002.1"/>
</dbReference>
<dbReference type="InterPro" id="IPR012334">
    <property type="entry name" value="Pectin_lyas_fold"/>
</dbReference>
<dbReference type="InterPro" id="IPR011050">
    <property type="entry name" value="Pectin_lyase_fold/virulence"/>
</dbReference>
<dbReference type="EMBL" id="JADWDC010000002">
    <property type="protein sequence ID" value="MCC0175621.1"/>
    <property type="molecule type" value="Genomic_DNA"/>
</dbReference>
<keyword evidence="1" id="KW-0732">Signal</keyword>
<keyword evidence="4" id="KW-1185">Reference proteome</keyword>
<organism evidence="3 4">
    <name type="scientific">Waterburya agarophytonicola KI4</name>
    <dbReference type="NCBI Taxonomy" id="2874699"/>
    <lineage>
        <taxon>Bacteria</taxon>
        <taxon>Bacillati</taxon>
        <taxon>Cyanobacteriota</taxon>
        <taxon>Cyanophyceae</taxon>
        <taxon>Pleurocapsales</taxon>
        <taxon>Hyellaceae</taxon>
        <taxon>Waterburya</taxon>
        <taxon>Waterburya agarophytonicola</taxon>
    </lineage>
</organism>
<dbReference type="InterPro" id="IPR008638">
    <property type="entry name" value="FhaB/CdiA-like_TPS"/>
</dbReference>
<feature type="signal peptide" evidence="1">
    <location>
        <begin position="1"/>
        <end position="24"/>
    </location>
</feature>
<proteinExistence type="predicted"/>
<dbReference type="SUPFAM" id="SSF51126">
    <property type="entry name" value="Pectin lyase-like"/>
    <property type="match status" value="2"/>
</dbReference>
<protein>
    <submittedName>
        <fullName evidence="3">Filamentous hemagglutinin N-terminal domain-containing protein</fullName>
    </submittedName>
</protein>
<dbReference type="Gene3D" id="2.160.20.10">
    <property type="entry name" value="Single-stranded right-handed beta-helix, Pectin lyase-like"/>
    <property type="match status" value="2"/>
</dbReference>
<dbReference type="SMART" id="SM00912">
    <property type="entry name" value="Haemagg_act"/>
    <property type="match status" value="1"/>
</dbReference>
<evidence type="ECO:0000313" key="3">
    <source>
        <dbReference type="EMBL" id="MCC0175621.1"/>
    </source>
</evidence>
<dbReference type="AlphaFoldDB" id="A0A964BP69"/>
<sequence>MNFKPLFFTIIPGILLGIPSSIQAQVIEDSSLSTEVQTENNRDFNINGGEQTGNNLFHSFAEFSIPTNGSAFFNNALTVENIITRVTGSSISNIDGLIGSNGTANLFLLNPNGIIFGENASLNIGGSFIGTTAESLVFEDGIEFSTKLDNSETLLTVTVPLGLQFGSNPGNITNRANFSIPSRFDPTGEERIKLGLTTLPGKTLGLLGGDITFDGGAIAAPGGNIELGSVAENSFVPLESIAQGWTANYDNVSQFRDIKLNNVASVDGSGEGAGDINILGRNIQLFNGSAITSNTLGALDGGAITIRGSDLVEINGSDLTGTKLDSLLAGLDIFFPFASQISSNTIGTGKGGNVEIIAQNLKLVDGSSISLQTLALSPEQKNLGQSGNLNIQVSDSIQLAGNRPLLGIGENAENLVLPSIGLDTAIEINLASGIQVLSISDADGGDLKIITQNISLRDGATIATAPFLDGNAGNVEITASESIEIMGTTSKTGEIGSNIASNTVAIGDAGNINLNTDRLTIKNGGLIISSSNSVGNAGNIDIEAASIEISGFSPFNDRVPSLISAETDDGGNGGNIFIRTDSLSISDRAILSVRGSGTGIPGNLRVNANTIDLSNFASITAGTEFQSGGNIELNVKDSLTLRENSLISARAFGDANGGNLDIEVKFLIANPNENNDILATAVRGNGGNINIGGDGIFGVLEGLSQPPNSSNDIDASSEFGVDGTVNFDFPNFNESDFATNKSYEAIDENNLIGNNFCNLSVGSEYYFVGKGGIAVSPDRDLIVEDSWTDLRFFDDDQLASRQAIESIEATEKVKKVEMIRGWVKDRQGKIVLTTNPVAIAPLSPELPRPDCNTKRVIGNE</sequence>
<feature type="domain" description="Filamentous haemagglutinin FhaB/tRNA nuclease CdiA-like TPS" evidence="2">
    <location>
        <begin position="29"/>
        <end position="139"/>
    </location>
</feature>
<reference evidence="3" key="1">
    <citation type="journal article" date="2021" name="Antonie Van Leeuwenhoek">
        <title>Draft genome and description of Waterburya agarophytonicola gen. nov. sp. nov. (Pleurocapsales, Cyanobacteria): a seaweed symbiont.</title>
        <authorList>
            <person name="Bonthond G."/>
            <person name="Shalygin S."/>
            <person name="Bayer T."/>
            <person name="Weinberger F."/>
        </authorList>
    </citation>
    <scope>NUCLEOTIDE SEQUENCE</scope>
    <source>
        <strain evidence="3">KI4</strain>
    </source>
</reference>
<comment type="caution">
    <text evidence="3">The sequence shown here is derived from an EMBL/GenBank/DDBJ whole genome shotgun (WGS) entry which is preliminary data.</text>
</comment>